<proteinExistence type="predicted"/>
<dbReference type="AlphaFoldDB" id="A0A844FB51"/>
<name>A0A844FB51_CLOSV</name>
<dbReference type="InterPro" id="IPR009660">
    <property type="entry name" value="Phage_A500_Gp15"/>
</dbReference>
<protein>
    <recommendedName>
        <fullName evidence="3">Bacteriophage Gp15 protein</fullName>
    </recommendedName>
</protein>
<accession>A0A844FB51</accession>
<dbReference type="RefSeq" id="WP_004605445.1">
    <property type="nucleotide sequence ID" value="NZ_AP025569.1"/>
</dbReference>
<dbReference type="GeneID" id="62697830"/>
<sequence length="188" mass="22394">MNPLYERFPDYVEVRGKRCRIVTDFREWIKLVELLDDEGVPGRKKAELLLQWYIDCPEDTEEAIYKLGEFLAGNVLYPEPKKTDSSKSESEPVFSYTEDAGCIFAAFLEYYGIDLERVRYMHWWKFLILFEGLPEQAEIKQRMMYRKADLNSIKDKEERKRVKEIKKRVALHRKQGNVSDYEIGELFS</sequence>
<dbReference type="EMBL" id="VUMB01000013">
    <property type="protein sequence ID" value="MSS40211.1"/>
    <property type="molecule type" value="Genomic_DNA"/>
</dbReference>
<evidence type="ECO:0000313" key="1">
    <source>
        <dbReference type="EMBL" id="MSS40211.1"/>
    </source>
</evidence>
<dbReference type="Pfam" id="PF06854">
    <property type="entry name" value="Phage_Gp15"/>
    <property type="match status" value="1"/>
</dbReference>
<reference evidence="1 2" key="1">
    <citation type="submission" date="2019-08" db="EMBL/GenBank/DDBJ databases">
        <title>In-depth cultivation of the pig gut microbiome towards novel bacterial diversity and tailored functional studies.</title>
        <authorList>
            <person name="Wylensek D."/>
            <person name="Hitch T.C.A."/>
            <person name="Clavel T."/>
        </authorList>
    </citation>
    <scope>NUCLEOTIDE SEQUENCE [LARGE SCALE GENOMIC DNA]</scope>
    <source>
        <strain evidence="1 2">BL-389-WT-3D</strain>
    </source>
</reference>
<organism evidence="1 2">
    <name type="scientific">Clostridium scindens (strain JCM 10418 / VPI 12708)</name>
    <dbReference type="NCBI Taxonomy" id="29347"/>
    <lineage>
        <taxon>Bacteria</taxon>
        <taxon>Bacillati</taxon>
        <taxon>Bacillota</taxon>
        <taxon>Clostridia</taxon>
        <taxon>Lachnospirales</taxon>
        <taxon>Lachnospiraceae</taxon>
    </lineage>
</organism>
<evidence type="ECO:0000313" key="2">
    <source>
        <dbReference type="Proteomes" id="UP000462363"/>
    </source>
</evidence>
<dbReference type="Proteomes" id="UP000462363">
    <property type="component" value="Unassembled WGS sequence"/>
</dbReference>
<gene>
    <name evidence="1" type="ORF">FYJ37_07585</name>
</gene>
<evidence type="ECO:0008006" key="3">
    <source>
        <dbReference type="Google" id="ProtNLM"/>
    </source>
</evidence>
<comment type="caution">
    <text evidence="1">The sequence shown here is derived from an EMBL/GenBank/DDBJ whole genome shotgun (WGS) entry which is preliminary data.</text>
</comment>